<evidence type="ECO:0000256" key="6">
    <source>
        <dbReference type="ARBA" id="ARBA00022975"/>
    </source>
</evidence>
<dbReference type="InterPro" id="IPR002801">
    <property type="entry name" value="Asp_carbamoylTrfase_reg"/>
</dbReference>
<evidence type="ECO:0000313" key="11">
    <source>
        <dbReference type="Proteomes" id="UP000230607"/>
    </source>
</evidence>
<dbReference type="GO" id="GO:0009347">
    <property type="term" value="C:aspartate carbamoyltransferase complex"/>
    <property type="evidence" value="ECO:0007669"/>
    <property type="project" value="InterPro"/>
</dbReference>
<dbReference type="InterPro" id="IPR020545">
    <property type="entry name" value="Asp_carbamoyltransf_reg_N"/>
</dbReference>
<dbReference type="PANTHER" id="PTHR35805">
    <property type="entry name" value="ASPARTATE CARBAMOYLTRANSFERASE REGULATORY CHAIN"/>
    <property type="match status" value="1"/>
</dbReference>
<comment type="cofactor">
    <cofactor evidence="7">
        <name>Zn(2+)</name>
        <dbReference type="ChEBI" id="CHEBI:29105"/>
    </cofactor>
    <text evidence="7">Binds 1 zinc ion per subunit.</text>
</comment>
<evidence type="ECO:0000256" key="2">
    <source>
        <dbReference type="ARBA" id="ARBA00010498"/>
    </source>
</evidence>
<dbReference type="PANTHER" id="PTHR35805:SF1">
    <property type="entry name" value="ASPARTATE CARBAMOYLTRANSFERASE REGULATORY CHAIN"/>
    <property type="match status" value="1"/>
</dbReference>
<feature type="domain" description="Aspartate carbamoyltransferase regulatory subunit C-terminal" evidence="9">
    <location>
        <begin position="102"/>
        <end position="148"/>
    </location>
</feature>
<keyword evidence="6 7" id="KW-0665">Pyrimidine biosynthesis</keyword>
<keyword evidence="11" id="KW-1185">Reference proteome</keyword>
<reference evidence="11" key="1">
    <citation type="submission" date="2017-03" db="EMBL/GenBank/DDBJ databases">
        <authorList>
            <person name="Herbold C."/>
        </authorList>
    </citation>
    <scope>NUCLEOTIDE SEQUENCE [LARGE SCALE GENOMIC DNA]</scope>
</reference>
<keyword evidence="4 7" id="KW-0479">Metal-binding</keyword>
<evidence type="ECO:0000256" key="5">
    <source>
        <dbReference type="ARBA" id="ARBA00022833"/>
    </source>
</evidence>
<dbReference type="Gene3D" id="2.30.30.20">
    <property type="entry name" value="Aspartate carbamoyltransferase regulatory subunit, C-terminal domain"/>
    <property type="match status" value="1"/>
</dbReference>
<dbReference type="SUPFAM" id="SSF54893">
    <property type="entry name" value="Aspartate carbamoyltransferase, Regulatory-chain, N-terminal domain"/>
    <property type="match status" value="1"/>
</dbReference>
<dbReference type="InterPro" id="IPR036792">
    <property type="entry name" value="Asp_carbatrfase_reg_C_sf"/>
</dbReference>
<dbReference type="Pfam" id="PF02748">
    <property type="entry name" value="PyrI_C"/>
    <property type="match status" value="1"/>
</dbReference>
<feature type="binding site" evidence="7">
    <location>
        <position position="109"/>
    </location>
    <ligand>
        <name>Zn(2+)</name>
        <dbReference type="ChEBI" id="CHEBI:29105"/>
    </ligand>
</feature>
<comment type="subunit">
    <text evidence="7">Contains catalytic and regulatory chains.</text>
</comment>
<keyword evidence="5 7" id="KW-0862">Zinc</keyword>
<feature type="binding site" evidence="7">
    <location>
        <position position="141"/>
    </location>
    <ligand>
        <name>Zn(2+)</name>
        <dbReference type="ChEBI" id="CHEBI:29105"/>
    </ligand>
</feature>
<dbReference type="GO" id="GO:0046872">
    <property type="term" value="F:metal ion binding"/>
    <property type="evidence" value="ECO:0007669"/>
    <property type="project" value="UniProtKB-KW"/>
</dbReference>
<dbReference type="GO" id="GO:0016740">
    <property type="term" value="F:transferase activity"/>
    <property type="evidence" value="ECO:0007669"/>
    <property type="project" value="UniProtKB-KW"/>
</dbReference>
<dbReference type="InterPro" id="IPR020542">
    <property type="entry name" value="Asp_carbamoyltrfase_reg_C"/>
</dbReference>
<comment type="function">
    <text evidence="1 7">Involved in allosteric regulation of aspartate carbamoyltransferase.</text>
</comment>
<dbReference type="AlphaFoldDB" id="A0A2H1FGS0"/>
<feature type="binding site" evidence="7">
    <location>
        <position position="138"/>
    </location>
    <ligand>
        <name>Zn(2+)</name>
        <dbReference type="ChEBI" id="CHEBI:29105"/>
    </ligand>
</feature>
<dbReference type="NCBIfam" id="TIGR00240">
    <property type="entry name" value="ATCase_reg"/>
    <property type="match status" value="1"/>
</dbReference>
<proteinExistence type="inferred from homology"/>
<sequence>MSESDLIVRRIKNGTVIDHIEAGKGLKVLNALGIDGRDGNVITIALNVPSSKVAKKDIIKVENKFLQDKDTNKLALIAPKATVNIIQDYKLVEKRRVTLPNQIERIFRCSNPDCITNSDEEIQPIMDVVDKTGLVLRCRYCTRTLDVNELKYY</sequence>
<dbReference type="Proteomes" id="UP000230607">
    <property type="component" value="Chromosome 1"/>
</dbReference>
<dbReference type="GO" id="GO:0006221">
    <property type="term" value="P:pyrimidine nucleotide biosynthetic process"/>
    <property type="evidence" value="ECO:0007669"/>
    <property type="project" value="UniProtKB-UniRule"/>
</dbReference>
<protein>
    <recommendedName>
        <fullName evidence="3 7">Aspartate carbamoyltransferase regulatory chain</fullName>
    </recommendedName>
</protein>
<dbReference type="EMBL" id="LT841358">
    <property type="protein sequence ID" value="SMH71965.1"/>
    <property type="molecule type" value="Genomic_DNA"/>
</dbReference>
<dbReference type="InterPro" id="IPR036793">
    <property type="entry name" value="Asp_carbatrfase_reg_N_sf"/>
</dbReference>
<name>A0A2H1FGS0_9ARCH</name>
<feature type="domain" description="Aspartate carbamoyltransferase regulatory subunit N-terminal" evidence="8">
    <location>
        <begin position="7"/>
        <end position="97"/>
    </location>
</feature>
<dbReference type="Pfam" id="PF01948">
    <property type="entry name" value="PyrI"/>
    <property type="match status" value="1"/>
</dbReference>
<evidence type="ECO:0000259" key="9">
    <source>
        <dbReference type="Pfam" id="PF02748"/>
    </source>
</evidence>
<evidence type="ECO:0000313" key="10">
    <source>
        <dbReference type="EMBL" id="SMH71965.1"/>
    </source>
</evidence>
<comment type="similarity">
    <text evidence="2 7">Belongs to the PyrI family.</text>
</comment>
<keyword evidence="10" id="KW-0808">Transferase</keyword>
<dbReference type="OrthoDB" id="7000at2157"/>
<dbReference type="SUPFAM" id="SSF57825">
    <property type="entry name" value="Aspartate carbamoyltransferase, Regulatory-chain, C-terminal domain"/>
    <property type="match status" value="1"/>
</dbReference>
<feature type="binding site" evidence="7">
    <location>
        <position position="114"/>
    </location>
    <ligand>
        <name>Zn(2+)</name>
        <dbReference type="ChEBI" id="CHEBI:29105"/>
    </ligand>
</feature>
<dbReference type="Gene3D" id="3.30.70.140">
    <property type="entry name" value="Aspartate carbamoyltransferase regulatory subunit, N-terminal domain"/>
    <property type="match status" value="1"/>
</dbReference>
<dbReference type="HAMAP" id="MF_00002">
    <property type="entry name" value="Asp_carb_tr_reg"/>
    <property type="match status" value="1"/>
</dbReference>
<evidence type="ECO:0000259" key="8">
    <source>
        <dbReference type="Pfam" id="PF01948"/>
    </source>
</evidence>
<gene>
    <name evidence="7 10" type="primary">pyrI</name>
    <name evidence="10" type="ORF">NCS_11777</name>
</gene>
<evidence type="ECO:0000256" key="7">
    <source>
        <dbReference type="HAMAP-Rule" id="MF_00002"/>
    </source>
</evidence>
<dbReference type="GO" id="GO:0006207">
    <property type="term" value="P:'de novo' pyrimidine nucleobase biosynthetic process"/>
    <property type="evidence" value="ECO:0007669"/>
    <property type="project" value="InterPro"/>
</dbReference>
<evidence type="ECO:0000256" key="3">
    <source>
        <dbReference type="ARBA" id="ARBA00021764"/>
    </source>
</evidence>
<accession>A0A2H1FGS0</accession>
<evidence type="ECO:0000256" key="4">
    <source>
        <dbReference type="ARBA" id="ARBA00022723"/>
    </source>
</evidence>
<evidence type="ECO:0000256" key="1">
    <source>
        <dbReference type="ARBA" id="ARBA00002565"/>
    </source>
</evidence>
<dbReference type="RefSeq" id="WP_157928526.1">
    <property type="nucleotide sequence ID" value="NZ_LT841358.1"/>
</dbReference>
<organism evidence="10 11">
    <name type="scientific">Candidatus Nitrosotalea okcheonensis</name>
    <dbReference type="NCBI Taxonomy" id="1903276"/>
    <lineage>
        <taxon>Archaea</taxon>
        <taxon>Nitrososphaerota</taxon>
        <taxon>Nitrososphaeria</taxon>
        <taxon>Nitrosotaleales</taxon>
        <taxon>Nitrosotaleaceae</taxon>
        <taxon>Nitrosotalea</taxon>
    </lineage>
</organism>